<protein>
    <recommendedName>
        <fullName evidence="16">Probable oxaloacetate decarboxylase gamma chain</fullName>
        <ecNumber evidence="16">7.2.4.2</ecNumber>
    </recommendedName>
</protein>
<keyword evidence="9 16" id="KW-1278">Translocase</keyword>
<evidence type="ECO:0000256" key="12">
    <source>
        <dbReference type="ARBA" id="ARBA00023065"/>
    </source>
</evidence>
<comment type="similarity">
    <text evidence="4 16 17">Belongs to the OadG family.</text>
</comment>
<dbReference type="EC" id="7.2.4.2" evidence="16"/>
<name>A0ABV7TCR3_9GAMM</name>
<keyword evidence="12 16" id="KW-0406">Ion transport</keyword>
<evidence type="ECO:0000256" key="15">
    <source>
        <dbReference type="ARBA" id="ARBA00048176"/>
    </source>
</evidence>
<accession>A0ABV7TCR3</accession>
<reference evidence="19" key="1">
    <citation type="journal article" date="2019" name="Int. J. Syst. Evol. Microbiol.">
        <title>The Global Catalogue of Microorganisms (GCM) 10K type strain sequencing project: providing services to taxonomists for standard genome sequencing and annotation.</title>
        <authorList>
            <consortium name="The Broad Institute Genomics Platform"/>
            <consortium name="The Broad Institute Genome Sequencing Center for Infectious Disease"/>
            <person name="Wu L."/>
            <person name="Ma J."/>
        </authorList>
    </citation>
    <scope>NUCLEOTIDE SEQUENCE [LARGE SCALE GENOMIC DNA]</scope>
    <source>
        <strain evidence="19">KCTC 42447</strain>
    </source>
</reference>
<evidence type="ECO:0000256" key="13">
    <source>
        <dbReference type="ARBA" id="ARBA00023136"/>
    </source>
</evidence>
<evidence type="ECO:0000256" key="3">
    <source>
        <dbReference type="ARBA" id="ARBA00004162"/>
    </source>
</evidence>
<evidence type="ECO:0000313" key="18">
    <source>
        <dbReference type="EMBL" id="MFC3609411.1"/>
    </source>
</evidence>
<evidence type="ECO:0000256" key="8">
    <source>
        <dbReference type="ARBA" id="ARBA00022692"/>
    </source>
</evidence>
<comment type="catalytic activity">
    <reaction evidence="15 16 17">
        <text>oxaloacetate + 2 Na(+)(in) + H(+) = pyruvate + 2 Na(+)(out) + CO2</text>
        <dbReference type="Rhea" id="RHEA:57724"/>
        <dbReference type="ChEBI" id="CHEBI:15361"/>
        <dbReference type="ChEBI" id="CHEBI:15378"/>
        <dbReference type="ChEBI" id="CHEBI:16452"/>
        <dbReference type="ChEBI" id="CHEBI:16526"/>
        <dbReference type="ChEBI" id="CHEBI:29101"/>
        <dbReference type="EC" id="7.2.4.2"/>
    </reaction>
</comment>
<proteinExistence type="inferred from homology"/>
<keyword evidence="19" id="KW-1185">Reference proteome</keyword>
<dbReference type="EMBL" id="JBHRXZ010000027">
    <property type="protein sequence ID" value="MFC3609411.1"/>
    <property type="molecule type" value="Genomic_DNA"/>
</dbReference>
<dbReference type="Proteomes" id="UP001595630">
    <property type="component" value="Unassembled WGS sequence"/>
</dbReference>
<organism evidence="18 19">
    <name type="scientific">Stutzerimonas tarimensis</name>
    <dbReference type="NCBI Taxonomy" id="1507735"/>
    <lineage>
        <taxon>Bacteria</taxon>
        <taxon>Pseudomonadati</taxon>
        <taxon>Pseudomonadota</taxon>
        <taxon>Gammaproteobacteria</taxon>
        <taxon>Pseudomonadales</taxon>
        <taxon>Pseudomonadaceae</taxon>
        <taxon>Stutzerimonas</taxon>
    </lineage>
</organism>
<evidence type="ECO:0000256" key="7">
    <source>
        <dbReference type="ARBA" id="ARBA00022475"/>
    </source>
</evidence>
<comment type="function">
    <text evidence="2 16 17">Catalyzes the decarboxylation of oxaloacetate coupled to Na(+) translocation.</text>
</comment>
<evidence type="ECO:0000256" key="6">
    <source>
        <dbReference type="ARBA" id="ARBA00022448"/>
    </source>
</evidence>
<evidence type="ECO:0000256" key="9">
    <source>
        <dbReference type="ARBA" id="ARBA00022967"/>
    </source>
</evidence>
<evidence type="ECO:0000256" key="4">
    <source>
        <dbReference type="ARBA" id="ARBA00005844"/>
    </source>
</evidence>
<comment type="cofactor">
    <cofactor evidence="1 16 17">
        <name>Na(+)</name>
        <dbReference type="ChEBI" id="CHEBI:29101"/>
    </cofactor>
</comment>
<evidence type="ECO:0000256" key="14">
    <source>
        <dbReference type="ARBA" id="ARBA00023201"/>
    </source>
</evidence>
<dbReference type="NCBIfam" id="TIGR01195">
    <property type="entry name" value="oadG_fam"/>
    <property type="match status" value="1"/>
</dbReference>
<gene>
    <name evidence="16" type="primary">oadG</name>
    <name evidence="18" type="ORF">ACFOMF_16670</name>
</gene>
<comment type="caution">
    <text evidence="18">The sequence shown here is derived from an EMBL/GenBank/DDBJ whole genome shotgun (WGS) entry which is preliminary data.</text>
</comment>
<keyword evidence="8 16" id="KW-0812">Transmembrane</keyword>
<feature type="transmembrane region" description="Helical" evidence="16 17">
    <location>
        <begin position="13"/>
        <end position="32"/>
    </location>
</feature>
<sequence length="80" mass="8833">MTSTEMIARGAELMLFGMGFVFCFLVLLIVCVRLMSSLVGRLEGPQALQLAPVESPSAHVDDETFTAIRIALQRHRARRG</sequence>
<comment type="subcellular location">
    <subcellularLocation>
        <location evidence="3 16 17">Cell membrane</location>
        <topology evidence="3 16 17">Single-pass membrane protein</topology>
    </subcellularLocation>
</comment>
<dbReference type="HAMAP" id="MF_00404">
    <property type="entry name" value="OadG"/>
    <property type="match status" value="1"/>
</dbReference>
<dbReference type="InterPro" id="IPR023424">
    <property type="entry name" value="OadG"/>
</dbReference>
<dbReference type="RefSeq" id="WP_386366976.1">
    <property type="nucleotide sequence ID" value="NZ_JBHRXZ010000027.1"/>
</dbReference>
<dbReference type="InterPro" id="IPR005899">
    <property type="entry name" value="Na_pump_deCOase"/>
</dbReference>
<evidence type="ECO:0000256" key="16">
    <source>
        <dbReference type="HAMAP-Rule" id="MF_00404"/>
    </source>
</evidence>
<evidence type="ECO:0000256" key="5">
    <source>
        <dbReference type="ARBA" id="ARBA00011869"/>
    </source>
</evidence>
<evidence type="ECO:0000256" key="1">
    <source>
        <dbReference type="ARBA" id="ARBA00001959"/>
    </source>
</evidence>
<keyword evidence="7 16" id="KW-1003">Cell membrane</keyword>
<evidence type="ECO:0000313" key="19">
    <source>
        <dbReference type="Proteomes" id="UP001595630"/>
    </source>
</evidence>
<evidence type="ECO:0000256" key="10">
    <source>
        <dbReference type="ARBA" id="ARBA00022989"/>
    </source>
</evidence>
<evidence type="ECO:0000256" key="11">
    <source>
        <dbReference type="ARBA" id="ARBA00023053"/>
    </source>
</evidence>
<keyword evidence="11 16" id="KW-0915">Sodium</keyword>
<comment type="subunit">
    <text evidence="5 16">Heterotrimer of an alpha, a beta and a gamma subunit.</text>
</comment>
<evidence type="ECO:0000256" key="17">
    <source>
        <dbReference type="RuleBase" id="RU004278"/>
    </source>
</evidence>
<keyword evidence="10 16" id="KW-1133">Transmembrane helix</keyword>
<evidence type="ECO:0000256" key="2">
    <source>
        <dbReference type="ARBA" id="ARBA00003002"/>
    </source>
</evidence>
<keyword evidence="6 16" id="KW-0813">Transport</keyword>
<keyword evidence="13 16" id="KW-0472">Membrane</keyword>
<dbReference type="Pfam" id="PF04277">
    <property type="entry name" value="OAD_gamma"/>
    <property type="match status" value="1"/>
</dbReference>
<keyword evidence="14 16" id="KW-0739">Sodium transport</keyword>